<sequence>MRGPFSQIERARRDTLLHKAEGDAFDRLAGLFGVPRLAAFPIKFWRRGLLAVGYGPRGTPGCTHAFLEGVLGALVTPALSFKVKLYPALPQGLGYLSGGATSGFTKELTNRLVRVDSPTLGSRLCYVVSPSFNTGPAVKPFVYLANVRTGYWDAADWSVIMDSDLEPGHDYQIATATFLPFYYTEPTPGPIYNGANETKWTYSGDPCTFNVYVDGSLSDTPPTYLLDNGDARPDGQPYGGAILADAGVKGDAPAPLAPAANPPDAVSGGPFAWYFTGGTVPGLAETLDPLLAAGVQAKARAVDFTALWFDG</sequence>
<reference evidence="1" key="1">
    <citation type="submission" date="2020-04" db="EMBL/GenBank/DDBJ databases">
        <authorList>
            <person name="Chiriac C."/>
            <person name="Salcher M."/>
            <person name="Ghai R."/>
            <person name="Kavagutti S V."/>
        </authorList>
    </citation>
    <scope>NUCLEOTIDE SEQUENCE</scope>
</reference>
<accession>A0A6J5L9N6</accession>
<proteinExistence type="predicted"/>
<dbReference type="EMBL" id="LR796230">
    <property type="protein sequence ID" value="CAB4128519.1"/>
    <property type="molecule type" value="Genomic_DNA"/>
</dbReference>
<name>A0A6J5L9N6_9CAUD</name>
<protein>
    <submittedName>
        <fullName evidence="1">Uncharacterized protein</fullName>
    </submittedName>
</protein>
<gene>
    <name evidence="1" type="ORF">UFOVP114_38</name>
</gene>
<evidence type="ECO:0000313" key="1">
    <source>
        <dbReference type="EMBL" id="CAB4128519.1"/>
    </source>
</evidence>
<organism evidence="1">
    <name type="scientific">uncultured Caudovirales phage</name>
    <dbReference type="NCBI Taxonomy" id="2100421"/>
    <lineage>
        <taxon>Viruses</taxon>
        <taxon>Duplodnaviria</taxon>
        <taxon>Heunggongvirae</taxon>
        <taxon>Uroviricota</taxon>
        <taxon>Caudoviricetes</taxon>
        <taxon>Peduoviridae</taxon>
        <taxon>Maltschvirus</taxon>
        <taxon>Maltschvirus maltsch</taxon>
    </lineage>
</organism>